<proteinExistence type="inferred from homology"/>
<keyword evidence="3" id="KW-1003">Cell membrane</keyword>
<dbReference type="Pfam" id="PF02472">
    <property type="entry name" value="ExbD"/>
    <property type="match status" value="1"/>
</dbReference>
<dbReference type="Gene3D" id="3.30.420.270">
    <property type="match status" value="1"/>
</dbReference>
<evidence type="ECO:0000256" key="4">
    <source>
        <dbReference type="ARBA" id="ARBA00022519"/>
    </source>
</evidence>
<evidence type="ECO:0000313" key="12">
    <source>
        <dbReference type="EMBL" id="SDG85674.1"/>
    </source>
</evidence>
<dbReference type="GO" id="GO:0015031">
    <property type="term" value="P:protein transport"/>
    <property type="evidence" value="ECO:0007669"/>
    <property type="project" value="UniProtKB-KW"/>
</dbReference>
<sequence>MGGFVTKGRVGHRRAYQPMAEINVTPMVDVMLVLLVIFMVTAPLLTTGVEVNRPQARTPALGHDDKALTVSIRADGSIFVQERAVELEQVGPLLNAILQENPEARVYVSGDQANSYGRVMAVMGAIYQAGIAQVALITDPPGSRPEGQ</sequence>
<evidence type="ECO:0000256" key="5">
    <source>
        <dbReference type="ARBA" id="ARBA00022618"/>
    </source>
</evidence>
<dbReference type="InterPro" id="IPR003400">
    <property type="entry name" value="ExbD"/>
</dbReference>
<dbReference type="GO" id="GO:0005886">
    <property type="term" value="C:plasma membrane"/>
    <property type="evidence" value="ECO:0007669"/>
    <property type="project" value="UniProtKB-SubCell"/>
</dbReference>
<evidence type="ECO:0000256" key="7">
    <source>
        <dbReference type="ARBA" id="ARBA00022989"/>
    </source>
</evidence>
<keyword evidence="10" id="KW-0813">Transport</keyword>
<evidence type="ECO:0000256" key="1">
    <source>
        <dbReference type="ARBA" id="ARBA00004162"/>
    </source>
</evidence>
<keyword evidence="10" id="KW-0653">Protein transport</keyword>
<evidence type="ECO:0000256" key="6">
    <source>
        <dbReference type="ARBA" id="ARBA00022692"/>
    </source>
</evidence>
<gene>
    <name evidence="12" type="ORF">SAMN05421742_10342</name>
</gene>
<reference evidence="13" key="1">
    <citation type="submission" date="2016-10" db="EMBL/GenBank/DDBJ databases">
        <authorList>
            <person name="Varghese N."/>
            <person name="Submissions S."/>
        </authorList>
    </citation>
    <scope>NUCLEOTIDE SEQUENCE [LARGE SCALE GENOMIC DNA]</scope>
    <source>
        <strain evidence="13">930I</strain>
    </source>
</reference>
<dbReference type="GO" id="GO:0051301">
    <property type="term" value="P:cell division"/>
    <property type="evidence" value="ECO:0007669"/>
    <property type="project" value="UniProtKB-KW"/>
</dbReference>
<dbReference type="PANTHER" id="PTHR30558:SF7">
    <property type="entry name" value="TOL-PAL SYSTEM PROTEIN TOLR"/>
    <property type="match status" value="1"/>
</dbReference>
<comment type="subcellular location">
    <subcellularLocation>
        <location evidence="1">Cell membrane</location>
        <topology evidence="1">Single-pass membrane protein</topology>
    </subcellularLocation>
    <subcellularLocation>
        <location evidence="10">Cell membrane</location>
        <topology evidence="10">Single-pass type II membrane protein</topology>
    </subcellularLocation>
</comment>
<evidence type="ECO:0000256" key="8">
    <source>
        <dbReference type="ARBA" id="ARBA00023136"/>
    </source>
</evidence>
<keyword evidence="9" id="KW-0131">Cell cycle</keyword>
<name>A0A1G7XN90_9PROT</name>
<comment type="similarity">
    <text evidence="2 10">Belongs to the ExbD/TolR family.</text>
</comment>
<dbReference type="EMBL" id="FNCV01000003">
    <property type="protein sequence ID" value="SDG85674.1"/>
    <property type="molecule type" value="Genomic_DNA"/>
</dbReference>
<dbReference type="GO" id="GO:0022857">
    <property type="term" value="F:transmembrane transporter activity"/>
    <property type="evidence" value="ECO:0007669"/>
    <property type="project" value="InterPro"/>
</dbReference>
<dbReference type="PANTHER" id="PTHR30558">
    <property type="entry name" value="EXBD MEMBRANE COMPONENT OF PMF-DRIVEN MACROMOLECULE IMPORT SYSTEM"/>
    <property type="match status" value="1"/>
</dbReference>
<dbReference type="RefSeq" id="WP_092616650.1">
    <property type="nucleotide sequence ID" value="NZ_FNCV01000003.1"/>
</dbReference>
<keyword evidence="7 11" id="KW-1133">Transmembrane helix</keyword>
<evidence type="ECO:0000256" key="11">
    <source>
        <dbReference type="SAM" id="Phobius"/>
    </source>
</evidence>
<protein>
    <submittedName>
        <fullName evidence="12">Biopolymer transport protein TolR</fullName>
    </submittedName>
</protein>
<dbReference type="STRING" id="83401.SAMN05421742_10342"/>
<dbReference type="InterPro" id="IPR014168">
    <property type="entry name" value="Tol-Pal_TolR"/>
</dbReference>
<keyword evidence="8 11" id="KW-0472">Membrane</keyword>
<keyword evidence="6 10" id="KW-0812">Transmembrane</keyword>
<evidence type="ECO:0000256" key="2">
    <source>
        <dbReference type="ARBA" id="ARBA00005811"/>
    </source>
</evidence>
<dbReference type="NCBIfam" id="TIGR02801">
    <property type="entry name" value="tolR"/>
    <property type="match status" value="1"/>
</dbReference>
<keyword evidence="4" id="KW-0997">Cell inner membrane</keyword>
<dbReference type="Proteomes" id="UP000217076">
    <property type="component" value="Unassembled WGS sequence"/>
</dbReference>
<dbReference type="AlphaFoldDB" id="A0A1G7XN90"/>
<evidence type="ECO:0000256" key="9">
    <source>
        <dbReference type="ARBA" id="ARBA00023306"/>
    </source>
</evidence>
<feature type="transmembrane region" description="Helical" evidence="11">
    <location>
        <begin position="30"/>
        <end position="49"/>
    </location>
</feature>
<evidence type="ECO:0000256" key="10">
    <source>
        <dbReference type="RuleBase" id="RU003879"/>
    </source>
</evidence>
<keyword evidence="5" id="KW-0132">Cell division</keyword>
<evidence type="ECO:0000256" key="3">
    <source>
        <dbReference type="ARBA" id="ARBA00022475"/>
    </source>
</evidence>
<organism evidence="12 13">
    <name type="scientific">Roseospirillum parvum</name>
    <dbReference type="NCBI Taxonomy" id="83401"/>
    <lineage>
        <taxon>Bacteria</taxon>
        <taxon>Pseudomonadati</taxon>
        <taxon>Pseudomonadota</taxon>
        <taxon>Alphaproteobacteria</taxon>
        <taxon>Rhodospirillales</taxon>
        <taxon>Rhodospirillaceae</taxon>
        <taxon>Roseospirillum</taxon>
    </lineage>
</organism>
<keyword evidence="13" id="KW-1185">Reference proteome</keyword>
<accession>A0A1G7XN90</accession>
<dbReference type="OrthoDB" id="9798629at2"/>
<evidence type="ECO:0000313" key="13">
    <source>
        <dbReference type="Proteomes" id="UP000217076"/>
    </source>
</evidence>